<evidence type="ECO:0000256" key="15">
    <source>
        <dbReference type="RuleBase" id="RU366025"/>
    </source>
</evidence>
<dbReference type="SUPFAM" id="SSF46934">
    <property type="entry name" value="UBA-like"/>
    <property type="match status" value="1"/>
</dbReference>
<dbReference type="Pfam" id="PF02148">
    <property type="entry name" value="zf-UBP"/>
    <property type="match status" value="1"/>
</dbReference>
<keyword evidence="16" id="KW-0175">Coiled coil</keyword>
<evidence type="ECO:0000313" key="23">
    <source>
        <dbReference type="EMBL" id="CAE0035725.1"/>
    </source>
</evidence>
<dbReference type="PIRSF" id="PIRSF016308">
    <property type="entry name" value="UBP"/>
    <property type="match status" value="1"/>
</dbReference>
<accession>A0A7S2ZCC3</accession>
<comment type="similarity">
    <text evidence="2 11 15">Belongs to the peptidase C19 family.</text>
</comment>
<dbReference type="Pfam" id="PF00443">
    <property type="entry name" value="UCH"/>
    <property type="match status" value="1"/>
</dbReference>
<dbReference type="EMBL" id="HBHW01004948">
    <property type="protein sequence ID" value="CAE0035715.1"/>
    <property type="molecule type" value="Transcribed_RNA"/>
</dbReference>
<dbReference type="EMBL" id="HBHW01004992">
    <property type="protein sequence ID" value="CAE0035756.1"/>
    <property type="molecule type" value="Transcribed_RNA"/>
</dbReference>
<evidence type="ECO:0000256" key="7">
    <source>
        <dbReference type="ARBA" id="ARBA00022786"/>
    </source>
</evidence>
<feature type="binding site" evidence="13">
    <location>
        <position position="190"/>
    </location>
    <ligand>
        <name>Zn(2+)</name>
        <dbReference type="ChEBI" id="CHEBI:29105"/>
    </ligand>
</feature>
<feature type="domain" description="UBA" evidence="18">
    <location>
        <begin position="693"/>
        <end position="733"/>
    </location>
</feature>
<dbReference type="Gene3D" id="1.10.8.10">
    <property type="entry name" value="DNA helicase RuvA subunit, C-terminal domain"/>
    <property type="match status" value="2"/>
</dbReference>
<dbReference type="InterPro" id="IPR013083">
    <property type="entry name" value="Znf_RING/FYVE/PHD"/>
</dbReference>
<feature type="domain" description="USP" evidence="19">
    <location>
        <begin position="320"/>
        <end position="825"/>
    </location>
</feature>
<dbReference type="PROSITE" id="PS00972">
    <property type="entry name" value="USP_1"/>
    <property type="match status" value="1"/>
</dbReference>
<dbReference type="CDD" id="cd14294">
    <property type="entry name" value="UBA1_UBP5_like"/>
    <property type="match status" value="1"/>
</dbReference>
<feature type="domain" description="UBA" evidence="18">
    <location>
        <begin position="629"/>
        <end position="670"/>
    </location>
</feature>
<dbReference type="GO" id="GO:0016579">
    <property type="term" value="P:protein deubiquitination"/>
    <property type="evidence" value="ECO:0007669"/>
    <property type="project" value="InterPro"/>
</dbReference>
<dbReference type="EMBL" id="HBHW01005103">
    <property type="protein sequence ID" value="CAE0035839.1"/>
    <property type="molecule type" value="Transcribed_RNA"/>
</dbReference>
<evidence type="ECO:0000256" key="17">
    <source>
        <dbReference type="SAM" id="MobiDB-lite"/>
    </source>
</evidence>
<evidence type="ECO:0000256" key="9">
    <source>
        <dbReference type="ARBA" id="ARBA00022807"/>
    </source>
</evidence>
<dbReference type="InterPro" id="IPR050185">
    <property type="entry name" value="Ub_carboxyl-term_hydrolase"/>
</dbReference>
<dbReference type="EC" id="3.4.19.12" evidence="11 15"/>
<evidence type="ECO:0000256" key="3">
    <source>
        <dbReference type="ARBA" id="ARBA00022670"/>
    </source>
</evidence>
<dbReference type="AlphaFoldDB" id="A0A7S2ZCC3"/>
<dbReference type="SUPFAM" id="SSF57850">
    <property type="entry name" value="RING/U-box"/>
    <property type="match status" value="1"/>
</dbReference>
<dbReference type="FunFam" id="1.10.8.10:FF:000086">
    <property type="entry name" value="Ubiquitin carboxyl-terminal hydrolase"/>
    <property type="match status" value="1"/>
</dbReference>
<dbReference type="InterPro" id="IPR015940">
    <property type="entry name" value="UBA"/>
</dbReference>
<dbReference type="InterPro" id="IPR028889">
    <property type="entry name" value="USP"/>
</dbReference>
<feature type="region of interest" description="Disordered" evidence="17">
    <location>
        <begin position="77"/>
        <end position="97"/>
    </location>
</feature>
<dbReference type="SUPFAM" id="SSF54001">
    <property type="entry name" value="Cysteine proteinases"/>
    <property type="match status" value="1"/>
</dbReference>
<dbReference type="GO" id="GO:0006508">
    <property type="term" value="P:proteolysis"/>
    <property type="evidence" value="ECO:0007669"/>
    <property type="project" value="UniProtKB-KW"/>
</dbReference>
<evidence type="ECO:0000256" key="2">
    <source>
        <dbReference type="ARBA" id="ARBA00009085"/>
    </source>
</evidence>
<evidence type="ECO:0000313" key="29">
    <source>
        <dbReference type="EMBL" id="CAE0035839.1"/>
    </source>
</evidence>
<evidence type="ECO:0000259" key="20">
    <source>
        <dbReference type="PROSITE" id="PS50271"/>
    </source>
</evidence>
<evidence type="ECO:0000256" key="14">
    <source>
        <dbReference type="PROSITE-ProRule" id="PRU00502"/>
    </source>
</evidence>
<evidence type="ECO:0000259" key="19">
    <source>
        <dbReference type="PROSITE" id="PS50235"/>
    </source>
</evidence>
<evidence type="ECO:0000256" key="16">
    <source>
        <dbReference type="SAM" id="Coils"/>
    </source>
</evidence>
<evidence type="ECO:0000256" key="4">
    <source>
        <dbReference type="ARBA" id="ARBA00022723"/>
    </source>
</evidence>
<dbReference type="FunFam" id="3.30.40.10:FF:000396">
    <property type="entry name" value="Ubiquitin carboxyl-terminal hydrolase"/>
    <property type="match status" value="1"/>
</dbReference>
<keyword evidence="10 11" id="KW-0862">Zinc</keyword>
<dbReference type="InterPro" id="IPR041432">
    <property type="entry name" value="UBP13_Znf-UBP_var"/>
</dbReference>
<dbReference type="InterPro" id="IPR001394">
    <property type="entry name" value="Peptidase_C19_UCH"/>
</dbReference>
<feature type="domain" description="UBP-type" evidence="20">
    <location>
        <begin position="164"/>
        <end position="278"/>
    </location>
</feature>
<keyword evidence="5" id="KW-0677">Repeat</keyword>
<dbReference type="EMBL" id="HBHW01005048">
    <property type="protein sequence ID" value="CAE0035804.1"/>
    <property type="molecule type" value="Transcribed_RNA"/>
</dbReference>
<evidence type="ECO:0000313" key="24">
    <source>
        <dbReference type="EMBL" id="CAE0035756.1"/>
    </source>
</evidence>
<dbReference type="EMBL" id="HBHW01005015">
    <property type="protein sequence ID" value="CAE0035775.1"/>
    <property type="molecule type" value="Transcribed_RNA"/>
</dbReference>
<evidence type="ECO:0000259" key="18">
    <source>
        <dbReference type="PROSITE" id="PS50030"/>
    </source>
</evidence>
<keyword evidence="7 11" id="KW-0833">Ubl conjugation pathway</keyword>
<dbReference type="PROSITE" id="PS50271">
    <property type="entry name" value="ZF_UBP"/>
    <property type="match status" value="1"/>
</dbReference>
<dbReference type="GO" id="GO:0008270">
    <property type="term" value="F:zinc ion binding"/>
    <property type="evidence" value="ECO:0007669"/>
    <property type="project" value="UniProtKB-UniRule"/>
</dbReference>
<dbReference type="EMBL" id="HBHW01004937">
    <property type="protein sequence ID" value="CAE0035705.1"/>
    <property type="molecule type" value="Transcribed_RNA"/>
</dbReference>
<proteinExistence type="inferred from homology"/>
<dbReference type="EMBL" id="HBHW01005037">
    <property type="protein sequence ID" value="CAE0035794.1"/>
    <property type="molecule type" value="Transcribed_RNA"/>
</dbReference>
<feature type="active site" description="Nucleophile" evidence="12">
    <location>
        <position position="329"/>
    </location>
</feature>
<evidence type="ECO:0000313" key="28">
    <source>
        <dbReference type="EMBL" id="CAE0035830.1"/>
    </source>
</evidence>
<keyword evidence="8 11" id="KW-0378">Hydrolase</keyword>
<name>A0A7S2ZCC3_9RHOD</name>
<dbReference type="PROSITE" id="PS50235">
    <property type="entry name" value="USP_3"/>
    <property type="match status" value="1"/>
</dbReference>
<dbReference type="SMART" id="SM00290">
    <property type="entry name" value="ZnF_UBP"/>
    <property type="match status" value="1"/>
</dbReference>
<gene>
    <name evidence="21" type="ORF">RMAR00112_LOCUS3651</name>
    <name evidence="22" type="ORF">RMAR00112_LOCUS3661</name>
    <name evidence="23" type="ORF">RMAR00112_LOCUS3671</name>
    <name evidence="24" type="ORF">RMAR00112_LOCUS3702</name>
    <name evidence="25" type="ORF">RMAR00112_LOCUS3721</name>
    <name evidence="26" type="ORF">RMAR00112_LOCUS3740</name>
    <name evidence="27" type="ORF">RMAR00112_LOCUS3750</name>
    <name evidence="28" type="ORF">RMAR00112_LOCUS3780</name>
    <name evidence="29" type="ORF">RMAR00112_LOCUS3789</name>
    <name evidence="30" type="ORF">RMAR00112_LOCUS3793</name>
</gene>
<evidence type="ECO:0000256" key="12">
    <source>
        <dbReference type="PIRSR" id="PIRSR016308-1"/>
    </source>
</evidence>
<dbReference type="PROSITE" id="PS00973">
    <property type="entry name" value="USP_2"/>
    <property type="match status" value="1"/>
</dbReference>
<organism evidence="21">
    <name type="scientific">Rhodosorus marinus</name>
    <dbReference type="NCBI Taxonomy" id="101924"/>
    <lineage>
        <taxon>Eukaryota</taxon>
        <taxon>Rhodophyta</taxon>
        <taxon>Stylonematophyceae</taxon>
        <taxon>Stylonematales</taxon>
        <taxon>Stylonemataceae</taxon>
        <taxon>Rhodosorus</taxon>
    </lineage>
</organism>
<evidence type="ECO:0000313" key="25">
    <source>
        <dbReference type="EMBL" id="CAE0035775.1"/>
    </source>
</evidence>
<dbReference type="Gene3D" id="3.90.70.10">
    <property type="entry name" value="Cysteine proteinases"/>
    <property type="match status" value="1"/>
</dbReference>
<feature type="active site" description="Proton acceptor" evidence="12">
    <location>
        <position position="787"/>
    </location>
</feature>
<dbReference type="Pfam" id="PF17807">
    <property type="entry name" value="zf-UBP_var"/>
    <property type="match status" value="1"/>
</dbReference>
<keyword evidence="6 14" id="KW-0863">Zinc-finger</keyword>
<dbReference type="PROSITE" id="PS50030">
    <property type="entry name" value="UBA"/>
    <property type="match status" value="2"/>
</dbReference>
<evidence type="ECO:0000313" key="22">
    <source>
        <dbReference type="EMBL" id="CAE0035715.1"/>
    </source>
</evidence>
<protein>
    <recommendedName>
        <fullName evidence="11 15">Ubiquitin carboxyl-terminal hydrolase</fullName>
        <ecNumber evidence="11 15">3.4.19.12</ecNumber>
    </recommendedName>
</protein>
<dbReference type="InterPro" id="IPR001607">
    <property type="entry name" value="Znf_UBP"/>
</dbReference>
<evidence type="ECO:0000256" key="10">
    <source>
        <dbReference type="ARBA" id="ARBA00022833"/>
    </source>
</evidence>
<keyword evidence="4 11" id="KW-0479">Metal-binding</keyword>
<evidence type="ECO:0000313" key="30">
    <source>
        <dbReference type="EMBL" id="CAE0035843.1"/>
    </source>
</evidence>
<comment type="catalytic activity">
    <reaction evidence="1 11 15">
        <text>Thiol-dependent hydrolysis of ester, thioester, amide, peptide and isopeptide bonds formed by the C-terminal Gly of ubiquitin (a 76-residue protein attached to proteins as an intracellular targeting signal).</text>
        <dbReference type="EC" id="3.4.19.12"/>
    </reaction>
</comment>
<dbReference type="InterPro" id="IPR009060">
    <property type="entry name" value="UBA-like_sf"/>
</dbReference>
<dbReference type="CDD" id="cd14386">
    <property type="entry name" value="UBA2_UBP5"/>
    <property type="match status" value="1"/>
</dbReference>
<feature type="coiled-coil region" evidence="16">
    <location>
        <begin position="734"/>
        <end position="761"/>
    </location>
</feature>
<dbReference type="PANTHER" id="PTHR21646">
    <property type="entry name" value="UBIQUITIN CARBOXYL-TERMINAL HYDROLASE"/>
    <property type="match status" value="1"/>
</dbReference>
<dbReference type="Pfam" id="PF00627">
    <property type="entry name" value="UBA"/>
    <property type="match status" value="1"/>
</dbReference>
<sequence>MEDVEKVREAIGGVEIPDGRIRVLKSECLFSFDSPLSENGLFTSLSTFQSVGYDYLDLYFRKTGSRLYLQTKLVRRRKDKQDEGDNGPTMTQNSTGGVKLQLKEDVFDETTSFSIFLMPERIHIPFSDERLPEIVRAAASAVIAAPENDLVADDGGADWEEARQESKYAKNLIQLDNGIRISPDPSSWRCQDSGKTENLWLNLSTGYIGSGRKNWDGTGGSGAALKHFEETGRRYPLCVKLGTITPHGADVFSYAEDENDMVADPLLAEHLAHWGINMQIMEKTDKTMSEMEVDLNQSFEFKHILEGDETLEPVTGAGLVGLENLGNSCYMNSVLQVMFSTPELERRYFGNANLLFESSQENPEEDMITQLAKVAVALSSDRYLDKSVADKNLEGLFTRPRPRMFKKLIGRNHPEFSTGGQQDAMEFYQHLLDQILKAERVGSSRWSEPPYLTSDLFKLELEERLEDTQSKQVQYRKRLDNVLPIFITTDAAVNKEVVEEYEMRKQKRAKLQETGGAEDQEEIEPVQLEVPFEACLKHFFRQREIADFTSPVTKEKGTALTSLRISSFPKYLVLQMMRFQFADDWTPVKLDVLVEAPERLEIERYRGVGIQEGELELPENTASAPPAIVPDAAIVAQLTEMGFSENGAKRAAVATKNAGTEEGMNWVLEHMNDADFNNPIVEQATPEAPSKPAINREHVSNLEAMGFTATQAEAALGATDGNIERAADWLFARMDNLDQAIAELKNANQQAQDQSAEQDLNGLSDGKGNYELLGFISHIGKHTQVGHYVAHVKKSGKWILYNDDHVAITKNPPRDLGYLYMYRRLD</sequence>
<dbReference type="InterPro" id="IPR038765">
    <property type="entry name" value="Papain-like_cys_pep_sf"/>
</dbReference>
<evidence type="ECO:0000256" key="8">
    <source>
        <dbReference type="ARBA" id="ARBA00022801"/>
    </source>
</evidence>
<evidence type="ECO:0000256" key="13">
    <source>
        <dbReference type="PIRSR" id="PIRSR016308-3"/>
    </source>
</evidence>
<dbReference type="PANTHER" id="PTHR21646:SF10">
    <property type="entry name" value="UBIQUITIN CARBOXYL-TERMINAL HYDROLASE 14"/>
    <property type="match status" value="1"/>
</dbReference>
<dbReference type="InterPro" id="IPR016652">
    <property type="entry name" value="Ubiquitinyl_hydrolase"/>
</dbReference>
<evidence type="ECO:0000313" key="26">
    <source>
        <dbReference type="EMBL" id="CAE0035794.1"/>
    </source>
</evidence>
<keyword evidence="9 11" id="KW-0788">Thiol protease</keyword>
<evidence type="ECO:0000256" key="11">
    <source>
        <dbReference type="PIRNR" id="PIRNR016308"/>
    </source>
</evidence>
<dbReference type="Gene3D" id="3.30.40.10">
    <property type="entry name" value="Zinc/RING finger domain, C3HC4 (zinc finger)"/>
    <property type="match status" value="2"/>
</dbReference>
<dbReference type="GO" id="GO:0004843">
    <property type="term" value="F:cysteine-type deubiquitinase activity"/>
    <property type="evidence" value="ECO:0007669"/>
    <property type="project" value="UniProtKB-UniRule"/>
</dbReference>
<dbReference type="EMBL" id="HBHW01004959">
    <property type="protein sequence ID" value="CAE0035725.1"/>
    <property type="molecule type" value="Transcribed_RNA"/>
</dbReference>
<evidence type="ECO:0000256" key="6">
    <source>
        <dbReference type="ARBA" id="ARBA00022771"/>
    </source>
</evidence>
<evidence type="ECO:0000256" key="1">
    <source>
        <dbReference type="ARBA" id="ARBA00000707"/>
    </source>
</evidence>
<dbReference type="SMART" id="SM00165">
    <property type="entry name" value="UBA"/>
    <property type="match status" value="2"/>
</dbReference>
<dbReference type="InterPro" id="IPR018200">
    <property type="entry name" value="USP_CS"/>
</dbReference>
<dbReference type="EMBL" id="HBHW01005115">
    <property type="protein sequence ID" value="CAE0035843.1"/>
    <property type="molecule type" value="Transcribed_RNA"/>
</dbReference>
<evidence type="ECO:0000256" key="5">
    <source>
        <dbReference type="ARBA" id="ARBA00022737"/>
    </source>
</evidence>
<evidence type="ECO:0000313" key="21">
    <source>
        <dbReference type="EMBL" id="CAE0035705.1"/>
    </source>
</evidence>
<reference evidence="21" key="1">
    <citation type="submission" date="2021-01" db="EMBL/GenBank/DDBJ databases">
        <authorList>
            <person name="Corre E."/>
            <person name="Pelletier E."/>
            <person name="Niang G."/>
            <person name="Scheremetjew M."/>
            <person name="Finn R."/>
            <person name="Kale V."/>
            <person name="Holt S."/>
            <person name="Cochrane G."/>
            <person name="Meng A."/>
            <person name="Brown T."/>
            <person name="Cohen L."/>
        </authorList>
    </citation>
    <scope>NUCLEOTIDE SEQUENCE</scope>
    <source>
        <strain evidence="21">CCMP 769</strain>
    </source>
</reference>
<keyword evidence="3 11" id="KW-0645">Protease</keyword>
<dbReference type="EMBL" id="HBHW01005092">
    <property type="protein sequence ID" value="CAE0035830.1"/>
    <property type="molecule type" value="Transcribed_RNA"/>
</dbReference>
<evidence type="ECO:0000313" key="27">
    <source>
        <dbReference type="EMBL" id="CAE0035804.1"/>
    </source>
</evidence>